<dbReference type="PANTHER" id="PTHR10283:SF82">
    <property type="entry name" value="SOLUTE CARRIER FAMILY 13 MEMBER 2"/>
    <property type="match status" value="1"/>
</dbReference>
<keyword evidence="3 7" id="KW-0812">Transmembrane</keyword>
<feature type="transmembrane region" description="Helical" evidence="7">
    <location>
        <begin position="571"/>
        <end position="597"/>
    </location>
</feature>
<evidence type="ECO:0000256" key="1">
    <source>
        <dbReference type="ARBA" id="ARBA00004141"/>
    </source>
</evidence>
<sequence length="746" mass="82185">MGSRSWSDRGAAGKRKPLERSSSRHSSHSNRLGRMDKLRDNETSTSAGNEKDLNQEHPLRNKCTHLVKDAWRWLSSNWSQVVLVGTPLVFALIPIINNTKEAKCAYVILVMTVYWMTDVVPMPVTSLIPVFGYPLLDILSTGEVCQQYLKGTVMMFLGGVIVAVAVEHCNLHKRIALFVILKIGLSPRRLMISFMVTSAFLSMWISNTATTAMMVPIVQALLRALYKDREEASEFDSTEATTMVTIEPSTENLTNHANDKTIKSIENLGEDQAYQIQSLDNGFSTTSGNLASVQMERTESSKRNSKHSDNDEQDSTSSNDNRKLGSEQLQPVTSQSRKTYENSEENVAFPANTVNAQTDEVENVSIESDNIQKNKKLAPQEDFSGQLAAMFLLGIAYSSNLGGTAFPTGTGANIILWGLLESTFTEPTSVNFATWMAFNVPVMLVCELLAFLILDAMFVGWGRWRKLPHSSVEEERHMKKVVLRSYKSLGPINFHEIAVFTLFLILVFLWVFRSPGFTAGWVDAMNNEVNVGNATPAILIVFLLFVIPANPQIWPFKDGAKKNEKESQQPVACLTWLAVEKGVPWGIILLMGGGFAMAEGASKSGLSVWIGLQLQSFSILPHAVIVILVATSASFLTEMVSNMTAANIFLPVARDLALGLGMNPIFLMLPVTIGCSYALMMPVSNPPNAIAYNACDSMTTKHMMKAGLMVKLCCLVVLFVALVTLGDALFDLYEVPSWALSTRTAQ</sequence>
<proteinExistence type="inferred from homology"/>
<dbReference type="RefSeq" id="XP_047739773.1">
    <property type="nucleotide sequence ID" value="XM_047883817.1"/>
</dbReference>
<feature type="transmembrane region" description="Helical" evidence="7">
    <location>
        <begin position="708"/>
        <end position="730"/>
    </location>
</feature>
<evidence type="ECO:0000256" key="7">
    <source>
        <dbReference type="SAM" id="Phobius"/>
    </source>
</evidence>
<feature type="compositionally biased region" description="Basic and acidic residues" evidence="6">
    <location>
        <begin position="296"/>
        <end position="310"/>
    </location>
</feature>
<feature type="compositionally biased region" description="Polar residues" evidence="6">
    <location>
        <begin position="327"/>
        <end position="337"/>
    </location>
</feature>
<dbReference type="GO" id="GO:0015141">
    <property type="term" value="F:succinate transmembrane transporter activity"/>
    <property type="evidence" value="ECO:0007669"/>
    <property type="project" value="TreeGrafter"/>
</dbReference>
<dbReference type="GeneID" id="108670363"/>
<feature type="transmembrane region" description="Helical" evidence="7">
    <location>
        <begin position="104"/>
        <end position="128"/>
    </location>
</feature>
<evidence type="ECO:0000256" key="3">
    <source>
        <dbReference type="ARBA" id="ARBA00022692"/>
    </source>
</evidence>
<feature type="transmembrane region" description="Helical" evidence="7">
    <location>
        <begin position="617"/>
        <end position="636"/>
    </location>
</feature>
<feature type="transmembrane region" description="Helical" evidence="7">
    <location>
        <begin position="435"/>
        <end position="461"/>
    </location>
</feature>
<evidence type="ECO:0000256" key="5">
    <source>
        <dbReference type="ARBA" id="ARBA00023136"/>
    </source>
</evidence>
<dbReference type="Pfam" id="PF00939">
    <property type="entry name" value="Na_sulph_symp"/>
    <property type="match status" value="1"/>
</dbReference>
<evidence type="ECO:0000313" key="8">
    <source>
        <dbReference type="Proteomes" id="UP000694843"/>
    </source>
</evidence>
<feature type="region of interest" description="Disordered" evidence="6">
    <location>
        <begin position="236"/>
        <end position="258"/>
    </location>
</feature>
<name>A0A979FRK9_HYAAZ</name>
<accession>A0A979FRK9</accession>
<dbReference type="InterPro" id="IPR001898">
    <property type="entry name" value="SLC13A/DASS"/>
</dbReference>
<keyword evidence="8" id="KW-1185">Reference proteome</keyword>
<keyword evidence="4 7" id="KW-1133">Transmembrane helix</keyword>
<feature type="transmembrane region" description="Helical" evidence="7">
    <location>
        <begin position="532"/>
        <end position="550"/>
    </location>
</feature>
<dbReference type="OrthoDB" id="6493944at2759"/>
<dbReference type="PANTHER" id="PTHR10283">
    <property type="entry name" value="SOLUTE CARRIER FAMILY 13 MEMBER"/>
    <property type="match status" value="1"/>
</dbReference>
<feature type="transmembrane region" description="Helical" evidence="7">
    <location>
        <begin position="494"/>
        <end position="512"/>
    </location>
</feature>
<feature type="region of interest" description="Disordered" evidence="6">
    <location>
        <begin position="293"/>
        <end position="356"/>
    </location>
</feature>
<dbReference type="Proteomes" id="UP000694843">
    <property type="component" value="Unplaced"/>
</dbReference>
<dbReference type="OMA" id="FNICAQT"/>
<gene>
    <name evidence="9" type="primary">LOC108670363</name>
</gene>
<evidence type="ECO:0000256" key="6">
    <source>
        <dbReference type="SAM" id="MobiDB-lite"/>
    </source>
</evidence>
<evidence type="ECO:0000313" key="9">
    <source>
        <dbReference type="RefSeq" id="XP_047739773.1"/>
    </source>
</evidence>
<evidence type="ECO:0000256" key="2">
    <source>
        <dbReference type="ARBA" id="ARBA00006772"/>
    </source>
</evidence>
<evidence type="ECO:0000256" key="4">
    <source>
        <dbReference type="ARBA" id="ARBA00022989"/>
    </source>
</evidence>
<dbReference type="GO" id="GO:0005886">
    <property type="term" value="C:plasma membrane"/>
    <property type="evidence" value="ECO:0007669"/>
    <property type="project" value="TreeGrafter"/>
</dbReference>
<dbReference type="AlphaFoldDB" id="A0A979FRK9"/>
<feature type="region of interest" description="Disordered" evidence="6">
    <location>
        <begin position="1"/>
        <end position="55"/>
    </location>
</feature>
<reference evidence="9" key="1">
    <citation type="submission" date="2025-08" db="UniProtKB">
        <authorList>
            <consortium name="RefSeq"/>
        </authorList>
    </citation>
    <scope>IDENTIFICATION</scope>
    <source>
        <tissue evidence="9">Whole organism</tissue>
    </source>
</reference>
<comment type="similarity">
    <text evidence="2">Belongs to the SLC13A/DASS transporter (TC 2.A.47) family. NADC subfamily.</text>
</comment>
<organism evidence="8 9">
    <name type="scientific">Hyalella azteca</name>
    <name type="common">Amphipod</name>
    <dbReference type="NCBI Taxonomy" id="294128"/>
    <lineage>
        <taxon>Eukaryota</taxon>
        <taxon>Metazoa</taxon>
        <taxon>Ecdysozoa</taxon>
        <taxon>Arthropoda</taxon>
        <taxon>Crustacea</taxon>
        <taxon>Multicrustacea</taxon>
        <taxon>Malacostraca</taxon>
        <taxon>Eumalacostraca</taxon>
        <taxon>Peracarida</taxon>
        <taxon>Amphipoda</taxon>
        <taxon>Senticaudata</taxon>
        <taxon>Talitrida</taxon>
        <taxon>Talitroidea</taxon>
        <taxon>Hyalellidae</taxon>
        <taxon>Hyalella</taxon>
    </lineage>
</organism>
<feature type="compositionally biased region" description="Polar residues" evidence="6">
    <location>
        <begin position="238"/>
        <end position="256"/>
    </location>
</feature>
<feature type="transmembrane region" description="Helical" evidence="7">
    <location>
        <begin position="78"/>
        <end position="97"/>
    </location>
</feature>
<dbReference type="GO" id="GO:0015137">
    <property type="term" value="F:citrate transmembrane transporter activity"/>
    <property type="evidence" value="ECO:0007669"/>
    <property type="project" value="TreeGrafter"/>
</dbReference>
<feature type="compositionally biased region" description="Basic and acidic residues" evidence="6">
    <location>
        <begin position="33"/>
        <end position="42"/>
    </location>
</feature>
<protein>
    <submittedName>
        <fullName evidence="9">Solute carrier family 13 member 5 isoform X1</fullName>
    </submittedName>
</protein>
<comment type="subcellular location">
    <subcellularLocation>
        <location evidence="1">Membrane</location>
        <topology evidence="1">Multi-pass membrane protein</topology>
    </subcellularLocation>
</comment>
<keyword evidence="5 7" id="KW-0472">Membrane</keyword>